<keyword evidence="9" id="KW-0206">Cytoskeleton</keyword>
<evidence type="ECO:0000256" key="2">
    <source>
        <dbReference type="ARBA" id="ARBA00009622"/>
    </source>
</evidence>
<dbReference type="InterPro" id="IPR002151">
    <property type="entry name" value="Kinesin_light"/>
</dbReference>
<comment type="similarity">
    <text evidence="2">Belongs to the kinesin light chain family.</text>
</comment>
<evidence type="ECO:0000256" key="4">
    <source>
        <dbReference type="ARBA" id="ARBA00022701"/>
    </source>
</evidence>
<evidence type="ECO:0000313" key="11">
    <source>
        <dbReference type="Proteomes" id="UP001499978"/>
    </source>
</evidence>
<keyword evidence="4" id="KW-0493">Microtubule</keyword>
<dbReference type="PANTHER" id="PTHR45783">
    <property type="entry name" value="KINESIN LIGHT CHAIN"/>
    <property type="match status" value="1"/>
</dbReference>
<dbReference type="RefSeq" id="WP_344174539.1">
    <property type="nucleotide sequence ID" value="NZ_BAAARY010000037.1"/>
</dbReference>
<keyword evidence="6" id="KW-0802">TPR repeat</keyword>
<evidence type="ECO:0000313" key="10">
    <source>
        <dbReference type="EMBL" id="GAA2532678.1"/>
    </source>
</evidence>
<organism evidence="10 11">
    <name type="scientific">Pilimelia columellifera subsp. columellifera</name>
    <dbReference type="NCBI Taxonomy" id="706583"/>
    <lineage>
        <taxon>Bacteria</taxon>
        <taxon>Bacillati</taxon>
        <taxon>Actinomycetota</taxon>
        <taxon>Actinomycetes</taxon>
        <taxon>Micromonosporales</taxon>
        <taxon>Micromonosporaceae</taxon>
        <taxon>Pilimelia</taxon>
    </lineage>
</organism>
<keyword evidence="3" id="KW-0963">Cytoplasm</keyword>
<dbReference type="EMBL" id="BAAARY010000037">
    <property type="protein sequence ID" value="GAA2532678.1"/>
    <property type="molecule type" value="Genomic_DNA"/>
</dbReference>
<evidence type="ECO:0000256" key="1">
    <source>
        <dbReference type="ARBA" id="ARBA00004245"/>
    </source>
</evidence>
<dbReference type="Gene3D" id="3.40.50.300">
    <property type="entry name" value="P-loop containing nucleotide triphosphate hydrolases"/>
    <property type="match status" value="1"/>
</dbReference>
<protein>
    <recommendedName>
        <fullName evidence="12">Tetratricopeptide repeat protein</fullName>
    </recommendedName>
</protein>
<evidence type="ECO:0000256" key="8">
    <source>
        <dbReference type="ARBA" id="ARBA00023175"/>
    </source>
</evidence>
<comment type="caution">
    <text evidence="10">The sequence shown here is derived from an EMBL/GenBank/DDBJ whole genome shotgun (WGS) entry which is preliminary data.</text>
</comment>
<evidence type="ECO:0000256" key="3">
    <source>
        <dbReference type="ARBA" id="ARBA00022490"/>
    </source>
</evidence>
<dbReference type="InterPro" id="IPR011990">
    <property type="entry name" value="TPR-like_helical_dom_sf"/>
</dbReference>
<evidence type="ECO:0000256" key="7">
    <source>
        <dbReference type="ARBA" id="ARBA00023054"/>
    </source>
</evidence>
<dbReference type="InterPro" id="IPR027417">
    <property type="entry name" value="P-loop_NTPase"/>
</dbReference>
<name>A0ABP6B4H2_9ACTN</name>
<dbReference type="SUPFAM" id="SSF48452">
    <property type="entry name" value="TPR-like"/>
    <property type="match status" value="5"/>
</dbReference>
<sequence>MTGEVSGHRGVIREPVDTDGVHASEARAFPETEPIPTWLEQDPTGPRPTLVRTAPQILPFDELTSEDFERLVLRYLRRDPTVEQCRLYGTSGQKQYGIDLYARLRVPGPGGRRYLTIQCRNVATIGPSAIVAAAEDFLTGHWAQQSAVFVLATRASTRSTQQVEAIEAASRRLEAAGCRLEVWDGEELSERLRNLPELVDAFFAHGTALAFCAIAPDADAQRHGAGGTLLAPEALQPVRPIHNLPRRPTSPFVGRDAEMQALTATVSASDGVAVQVVHGLGGVGKSELVLQYSHVQRDRYLVRWWITAQSGDEIDAGLVALARRLNPGTSTAQDIDLVDWAIGWLQTHTGWLLVLDNVEARSAVESLIGQLDSGHIMITSRRDIGWETLSEHCLRLATLPADASVHLLVHRSGQDHRPLSASLADELGHLPLALHQASAYLAQTKTPVEAYLARLRAQPAKVLAVTAHGDAAERAVARVLTITLDTIGRHEPAAAVVLGILSFYAPDNIPRAWFTDLLLPSDVDHVLALLASYNAVGLTTQKISIHRLVQVFAAEQLRHVQDDTTEPSAEEITRGLALSLLWQAMPRDHPQHSSADWPAWTQLSPHVEAFAVRYPTGEADLTLGRLLGEVGLFHHTHGRYQHALRLQRDALALTEAVLGPNDAEVAVQLDNIAGTMCSLGEVDAAEPLQRRALEICQSDLEPDHPEIAIRMDNLGATLRTLGSFDEAEQLHRQALSIAEAEYGEADPEVVIVLNNLALTLQQAGRAADAQPLLRRALVINEATMGPESEAVANNLDNLGLALTALDRPGEAVPLQRRAVNITEAALGPDHPAAATRLNNLASSLIALGQCGEAAALQQRALALFETALGEDNPRLVVSLANLAITLQDHLDQADDAIPLLQRALEITNRVGVPRTDPIELMIRLAVCLMITGQPEQAEPIARQAVDLCRATSADDEDLIKALTAVGGVLQNNGNPREAVAVLSQAEDIAVATFGSNHRSTIVVQDGLATNWKLLERYDEAAAARRRALTGAEALPDASHDETLWRMHDLADLLLDDKPEEAAELCRRALAIAEQTGGPASRTTALALNNLARPIGELHGHEAAEPLLRRAVAIGRSAFGPHDPEYLILVANLRDCLAASGQLGLLHR</sequence>
<keyword evidence="5" id="KW-0677">Repeat</keyword>
<dbReference type="PANTHER" id="PTHR45783:SF3">
    <property type="entry name" value="KINESIN LIGHT CHAIN"/>
    <property type="match status" value="1"/>
</dbReference>
<evidence type="ECO:0008006" key="12">
    <source>
        <dbReference type="Google" id="ProtNLM"/>
    </source>
</evidence>
<proteinExistence type="inferred from homology"/>
<keyword evidence="7" id="KW-0175">Coiled coil</keyword>
<reference evidence="11" key="1">
    <citation type="journal article" date="2019" name="Int. J. Syst. Evol. Microbiol.">
        <title>The Global Catalogue of Microorganisms (GCM) 10K type strain sequencing project: providing services to taxonomists for standard genome sequencing and annotation.</title>
        <authorList>
            <consortium name="The Broad Institute Genomics Platform"/>
            <consortium name="The Broad Institute Genome Sequencing Center for Infectious Disease"/>
            <person name="Wu L."/>
            <person name="Ma J."/>
        </authorList>
    </citation>
    <scope>NUCLEOTIDE SEQUENCE [LARGE SCALE GENOMIC DNA]</scope>
    <source>
        <strain evidence="11">JCM 3367</strain>
    </source>
</reference>
<evidence type="ECO:0000256" key="5">
    <source>
        <dbReference type="ARBA" id="ARBA00022737"/>
    </source>
</evidence>
<comment type="subcellular location">
    <subcellularLocation>
        <location evidence="1">Cytoplasm</location>
        <location evidence="1">Cytoskeleton</location>
    </subcellularLocation>
</comment>
<dbReference type="InterPro" id="IPR019734">
    <property type="entry name" value="TPR_rpt"/>
</dbReference>
<keyword evidence="8" id="KW-0505">Motor protein</keyword>
<gene>
    <name evidence="10" type="ORF">GCM10010201_35270</name>
</gene>
<dbReference type="SMART" id="SM00028">
    <property type="entry name" value="TPR"/>
    <property type="match status" value="5"/>
</dbReference>
<evidence type="ECO:0000256" key="6">
    <source>
        <dbReference type="ARBA" id="ARBA00022803"/>
    </source>
</evidence>
<accession>A0ABP6B4H2</accession>
<dbReference type="SUPFAM" id="SSF52540">
    <property type="entry name" value="P-loop containing nucleoside triphosphate hydrolases"/>
    <property type="match status" value="1"/>
</dbReference>
<dbReference type="Proteomes" id="UP001499978">
    <property type="component" value="Unassembled WGS sequence"/>
</dbReference>
<dbReference type="Pfam" id="PF13374">
    <property type="entry name" value="TPR_10"/>
    <property type="match status" value="2"/>
</dbReference>
<dbReference type="Gene3D" id="1.25.40.10">
    <property type="entry name" value="Tetratricopeptide repeat domain"/>
    <property type="match status" value="3"/>
</dbReference>
<dbReference type="NCBIfam" id="NF040586">
    <property type="entry name" value="FxSxx_TPR"/>
    <property type="match status" value="1"/>
</dbReference>
<dbReference type="Pfam" id="PF13424">
    <property type="entry name" value="TPR_12"/>
    <property type="match status" value="4"/>
</dbReference>
<keyword evidence="11" id="KW-1185">Reference proteome</keyword>
<evidence type="ECO:0000256" key="9">
    <source>
        <dbReference type="ARBA" id="ARBA00023212"/>
    </source>
</evidence>